<comment type="similarity">
    <text evidence="1">Belongs to the peptidase U62 family.</text>
</comment>
<evidence type="ECO:0008006" key="7">
    <source>
        <dbReference type="Google" id="ProtNLM"/>
    </source>
</evidence>
<dbReference type="InterPro" id="IPR047657">
    <property type="entry name" value="PmbA"/>
</dbReference>
<dbReference type="GO" id="GO:0005829">
    <property type="term" value="C:cytosol"/>
    <property type="evidence" value="ECO:0007669"/>
    <property type="project" value="TreeGrafter"/>
</dbReference>
<evidence type="ECO:0000259" key="3">
    <source>
        <dbReference type="Pfam" id="PF19289"/>
    </source>
</evidence>
<evidence type="ECO:0000259" key="2">
    <source>
        <dbReference type="Pfam" id="PF01523"/>
    </source>
</evidence>
<dbReference type="InterPro" id="IPR036059">
    <property type="entry name" value="TldD/PmbA_sf"/>
</dbReference>
<evidence type="ECO:0000313" key="6">
    <source>
        <dbReference type="Proteomes" id="UP000645865"/>
    </source>
</evidence>
<dbReference type="SUPFAM" id="SSF111283">
    <property type="entry name" value="Putative modulator of DNA gyrase, PmbA/TldD"/>
    <property type="match status" value="1"/>
</dbReference>
<dbReference type="RefSeq" id="WP_034097751.1">
    <property type="nucleotide sequence ID" value="NZ_DAMAHQ010000002.1"/>
</dbReference>
<organism evidence="5 6">
    <name type="scientific">Pseudomonas rhodesiae</name>
    <dbReference type="NCBI Taxonomy" id="76760"/>
    <lineage>
        <taxon>Bacteria</taxon>
        <taxon>Pseudomonadati</taxon>
        <taxon>Pseudomonadota</taxon>
        <taxon>Gammaproteobacteria</taxon>
        <taxon>Pseudomonadales</taxon>
        <taxon>Pseudomonadaceae</taxon>
        <taxon>Pseudomonas</taxon>
    </lineage>
</organism>
<dbReference type="EMBL" id="JAEILH010000040">
    <property type="protein sequence ID" value="MBI6626689.1"/>
    <property type="molecule type" value="Genomic_DNA"/>
</dbReference>
<dbReference type="PANTHER" id="PTHR43421">
    <property type="entry name" value="METALLOPROTEASE PMBA"/>
    <property type="match status" value="1"/>
</dbReference>
<dbReference type="Pfam" id="PF01523">
    <property type="entry name" value="PmbA_TldD_1st"/>
    <property type="match status" value="1"/>
</dbReference>
<comment type="caution">
    <text evidence="5">The sequence shown here is derived from an EMBL/GenBank/DDBJ whole genome shotgun (WGS) entry which is preliminary data.</text>
</comment>
<dbReference type="Pfam" id="PF19290">
    <property type="entry name" value="PmbA_TldD_2nd"/>
    <property type="match status" value="1"/>
</dbReference>
<accession>A0A8I1JG84</accession>
<dbReference type="InterPro" id="IPR035068">
    <property type="entry name" value="TldD/PmbA_N"/>
</dbReference>
<sequence>MTDVFSYTPEHLAALAEQVLTLAREHGASQAQVSVSQSKGLSLQLRQNRVLSRVRETHSRFSLTVFNGNKQGSVFSTNLGFDALEESVKAACAIARYTDEDPAAGLASAELLCDAPRDLDLFHRWDLREDQAVSIAQRIESGLTSIGGCVQSEGAWVSSNHSFQLIATSEGFSHGVAKTLHSLSAMALARNDTHSELDYWSESATDPTQLPSAEDIGRKAGLGAGAYLDQRPLGSRRSAILFDPLSAISLLDHLTQAISSDALYTDSSFLKDQLGKAVMPEHLSVYEDPFIAKGTASFSFDNDGIAPQQRYLVEDGVLRGYLLSLYGARRLNSAPTGNGSGPGNLLWRSSLTHPTDDLTAMLRKLGTGLFVTSLAGNGVRLFSGDYSRGVRGFWVENGQIQYAVTGATIAGNLKQMLHGIVAVGSDLITQGPFCAGSVLIDQMQISGQ</sequence>
<dbReference type="GO" id="GO:0006508">
    <property type="term" value="P:proteolysis"/>
    <property type="evidence" value="ECO:0007669"/>
    <property type="project" value="InterPro"/>
</dbReference>
<dbReference type="PANTHER" id="PTHR43421:SF1">
    <property type="entry name" value="METALLOPROTEASE PMBA"/>
    <property type="match status" value="1"/>
</dbReference>
<feature type="domain" description="Metalloprotease TldD/E N-terminal" evidence="2">
    <location>
        <begin position="31"/>
        <end position="95"/>
    </location>
</feature>
<dbReference type="InterPro" id="IPR045570">
    <property type="entry name" value="Metalloprtase-TldD/E_cen_dom"/>
</dbReference>
<name>A0A8I1JG84_9PSED</name>
<feature type="domain" description="Metalloprotease TldD/E C-terminal" evidence="3">
    <location>
        <begin position="237"/>
        <end position="447"/>
    </location>
</feature>
<dbReference type="InterPro" id="IPR045569">
    <property type="entry name" value="Metalloprtase-TldD/E_C"/>
</dbReference>
<protein>
    <recommendedName>
        <fullName evidence="7">Metalloprotease PmbA</fullName>
    </recommendedName>
</protein>
<dbReference type="Proteomes" id="UP000645865">
    <property type="component" value="Unassembled WGS sequence"/>
</dbReference>
<gene>
    <name evidence="5" type="ORF">YA0853_23950</name>
</gene>
<dbReference type="Pfam" id="PF19289">
    <property type="entry name" value="PmbA_TldD_3rd"/>
    <property type="match status" value="1"/>
</dbReference>
<dbReference type="Gene3D" id="3.30.2290.10">
    <property type="entry name" value="PmbA/TldD superfamily"/>
    <property type="match status" value="1"/>
</dbReference>
<dbReference type="InterPro" id="IPR002510">
    <property type="entry name" value="Metalloprtase-TldD/E_N"/>
</dbReference>
<evidence type="ECO:0000259" key="4">
    <source>
        <dbReference type="Pfam" id="PF19290"/>
    </source>
</evidence>
<dbReference type="GO" id="GO:0008237">
    <property type="term" value="F:metallopeptidase activity"/>
    <property type="evidence" value="ECO:0007669"/>
    <property type="project" value="InterPro"/>
</dbReference>
<dbReference type="AlphaFoldDB" id="A0A8I1JG84"/>
<evidence type="ECO:0000313" key="5">
    <source>
        <dbReference type="EMBL" id="MBI6626689.1"/>
    </source>
</evidence>
<proteinExistence type="inferred from homology"/>
<evidence type="ECO:0000256" key="1">
    <source>
        <dbReference type="ARBA" id="ARBA00005836"/>
    </source>
</evidence>
<feature type="domain" description="Metalloprotease TldD/E central" evidence="4">
    <location>
        <begin position="125"/>
        <end position="221"/>
    </location>
</feature>
<reference evidence="5" key="1">
    <citation type="submission" date="2020-12" db="EMBL/GenBank/DDBJ databases">
        <title>Comparative genomic insights into the epidemiology and virulence of plant pathogenic Pseudomonads from Turkey.</title>
        <authorList>
            <person name="Dillon M."/>
            <person name="Ruiz-Bedoya T."/>
            <person name="Bendalovic-Torma C."/>
            <person name="Guttman K.M."/>
            <person name="Kwak H."/>
            <person name="Middleton M.A."/>
            <person name="Wang P.W."/>
            <person name="Horuz S."/>
            <person name="Aysan Y."/>
            <person name="Guttman D.S."/>
        </authorList>
    </citation>
    <scope>NUCLEOTIDE SEQUENCE</scope>
    <source>
        <strain evidence="5">S5_IA_3a</strain>
    </source>
</reference>